<dbReference type="Proteomes" id="UP000255233">
    <property type="component" value="Unassembled WGS sequence"/>
</dbReference>
<dbReference type="Gene3D" id="2.30.30.730">
    <property type="match status" value="1"/>
</dbReference>
<feature type="compositionally biased region" description="Low complexity" evidence="1">
    <location>
        <begin position="154"/>
        <end position="165"/>
    </location>
</feature>
<gene>
    <name evidence="4" type="ORF">NCTC11190_01137</name>
</gene>
<dbReference type="InterPro" id="IPR049280">
    <property type="entry name" value="DUF6852"/>
</dbReference>
<protein>
    <submittedName>
        <fullName evidence="4">Uncharacterized protein</fullName>
    </submittedName>
</protein>
<dbReference type="RefSeq" id="WP_027290204.1">
    <property type="nucleotide sequence ID" value="NZ_CALVFX010000008.1"/>
</dbReference>
<dbReference type="Gene3D" id="1.10.10.1650">
    <property type="match status" value="1"/>
</dbReference>
<accession>A0A379MQY0</accession>
<dbReference type="InterPro" id="IPR049281">
    <property type="entry name" value="BVU_3817-like_C_sf"/>
</dbReference>
<feature type="domain" description="DUF6852" evidence="3">
    <location>
        <begin position="51"/>
        <end position="120"/>
    </location>
</feature>
<dbReference type="EMBL" id="UGVL01000001">
    <property type="protein sequence ID" value="SUE33923.1"/>
    <property type="molecule type" value="Genomic_DNA"/>
</dbReference>
<dbReference type="InterPro" id="IPR041218">
    <property type="entry name" value="DUF5606"/>
</dbReference>
<evidence type="ECO:0000259" key="2">
    <source>
        <dbReference type="Pfam" id="PF18347"/>
    </source>
</evidence>
<reference evidence="4 5" key="1">
    <citation type="submission" date="2018-06" db="EMBL/GenBank/DDBJ databases">
        <authorList>
            <consortium name="Pathogen Informatics"/>
            <person name="Doyle S."/>
        </authorList>
    </citation>
    <scope>NUCLEOTIDE SEQUENCE [LARGE SCALE GENOMIC DNA]</scope>
    <source>
        <strain evidence="4 5">NCTC11190</strain>
    </source>
</reference>
<feature type="domain" description="DUF5606" evidence="2">
    <location>
        <begin position="3"/>
        <end position="48"/>
    </location>
</feature>
<organism evidence="4 5">
    <name type="scientific">Rikenella microfusus</name>
    <dbReference type="NCBI Taxonomy" id="28139"/>
    <lineage>
        <taxon>Bacteria</taxon>
        <taxon>Pseudomonadati</taxon>
        <taxon>Bacteroidota</taxon>
        <taxon>Bacteroidia</taxon>
        <taxon>Bacteroidales</taxon>
        <taxon>Rikenellaceae</taxon>
        <taxon>Rikenella</taxon>
    </lineage>
</organism>
<sequence>MELKEILAISGAPGLYKYVAQGKGGIIVESLADGRRTMVGGTTKVSALGDIAVFTRTSEVALGEVLQSAYDKHEGKPAALPSKASPEELQAFMSSVLPDYDTERVHNSDIRKIVQWYNALIGAGMTTFRTTGENETETPAEEAAEAPKKKAAPRKTTAPAATQRAPKAESRSKAPAARSTTARKAQ</sequence>
<dbReference type="STRING" id="880526.GCA_000427365_00310"/>
<dbReference type="Pfam" id="PF21186">
    <property type="entry name" value="DUF6852"/>
    <property type="match status" value="1"/>
</dbReference>
<name>A0A379MQY0_9BACT</name>
<proteinExistence type="predicted"/>
<keyword evidence="5" id="KW-1185">Reference proteome</keyword>
<dbReference type="InterPro" id="IPR049282">
    <property type="entry name" value="BVU_3817_N_sf"/>
</dbReference>
<feature type="compositionally biased region" description="Acidic residues" evidence="1">
    <location>
        <begin position="134"/>
        <end position="144"/>
    </location>
</feature>
<dbReference type="Pfam" id="PF18347">
    <property type="entry name" value="DUF5606"/>
    <property type="match status" value="1"/>
</dbReference>
<evidence type="ECO:0000259" key="3">
    <source>
        <dbReference type="Pfam" id="PF21186"/>
    </source>
</evidence>
<feature type="region of interest" description="Disordered" evidence="1">
    <location>
        <begin position="131"/>
        <end position="186"/>
    </location>
</feature>
<evidence type="ECO:0000256" key="1">
    <source>
        <dbReference type="SAM" id="MobiDB-lite"/>
    </source>
</evidence>
<dbReference type="AlphaFoldDB" id="A0A379MQY0"/>
<evidence type="ECO:0000313" key="5">
    <source>
        <dbReference type="Proteomes" id="UP000255233"/>
    </source>
</evidence>
<evidence type="ECO:0000313" key="4">
    <source>
        <dbReference type="EMBL" id="SUE33923.1"/>
    </source>
</evidence>